<dbReference type="Proteomes" id="UP000739538">
    <property type="component" value="Unassembled WGS sequence"/>
</dbReference>
<evidence type="ECO:0000256" key="4">
    <source>
        <dbReference type="ARBA" id="ARBA00022989"/>
    </source>
</evidence>
<gene>
    <name evidence="7" type="ORF">KDA27_24295</name>
</gene>
<sequence>MNRSHPAGAREILALAIPALGALAADPLLGLLDTALVGRLGAPQLAALGAANALFSLFAASLIFLEYGTTARLARRFGAGQIDRLVREGIQMSWIAIALGAVFMLWLHFAPDSVLGWLDVPPEVQAPAATYLSIRAFGMIPSLGLRVGHGVFRGIQDTRAPLVIVVLMNAMNGVLDVLLIFGWSRIGLPAFGIAGAAWATNCAQWLGAIAMFVWLGTRLRALGFEGRPPLRLELGVLRELFGIGRDLLLRSLGLQAALFAGTRMAAAVGTAALAAHQVGWQLWLFLALLLDSLAIAGQALIARWLGAGEIEIARAVGRRLRVWGLVLGTAFALLFVALRP</sequence>
<proteinExistence type="inferred from homology"/>
<reference evidence="7" key="2">
    <citation type="journal article" date="2021" name="Microbiome">
        <title>Successional dynamics and alternative stable states in a saline activated sludge microbial community over 9 years.</title>
        <authorList>
            <person name="Wang Y."/>
            <person name="Ye J."/>
            <person name="Ju F."/>
            <person name="Liu L."/>
            <person name="Boyd J.A."/>
            <person name="Deng Y."/>
            <person name="Parks D.H."/>
            <person name="Jiang X."/>
            <person name="Yin X."/>
            <person name="Woodcroft B.J."/>
            <person name="Tyson G.W."/>
            <person name="Hugenholtz P."/>
            <person name="Polz M.F."/>
            <person name="Zhang T."/>
        </authorList>
    </citation>
    <scope>NUCLEOTIDE SEQUENCE</scope>
    <source>
        <strain evidence="7">HKST-UBA02</strain>
    </source>
</reference>
<feature type="transmembrane region" description="Helical" evidence="6">
    <location>
        <begin position="48"/>
        <end position="68"/>
    </location>
</feature>
<comment type="subcellular location">
    <subcellularLocation>
        <location evidence="1">Membrane</location>
        <topology evidence="1">Multi-pass membrane protein</topology>
    </subcellularLocation>
</comment>
<feature type="non-terminal residue" evidence="7">
    <location>
        <position position="340"/>
    </location>
</feature>
<dbReference type="InterPro" id="IPR002528">
    <property type="entry name" value="MATE_fam"/>
</dbReference>
<comment type="caution">
    <text evidence="7">The sequence shown here is derived from an EMBL/GenBank/DDBJ whole genome shotgun (WGS) entry which is preliminary data.</text>
</comment>
<dbReference type="InterPro" id="IPR044644">
    <property type="entry name" value="DinF-like"/>
</dbReference>
<reference evidence="7" key="1">
    <citation type="submission" date="2020-04" db="EMBL/GenBank/DDBJ databases">
        <authorList>
            <person name="Zhang T."/>
        </authorList>
    </citation>
    <scope>NUCLEOTIDE SEQUENCE</scope>
    <source>
        <strain evidence="7">HKST-UBA02</strain>
    </source>
</reference>
<keyword evidence="5 6" id="KW-0472">Membrane</keyword>
<evidence type="ECO:0000313" key="7">
    <source>
        <dbReference type="EMBL" id="MCA9758938.1"/>
    </source>
</evidence>
<keyword evidence="3 6" id="KW-0812">Transmembrane</keyword>
<dbReference type="PANTHER" id="PTHR42893">
    <property type="entry name" value="PROTEIN DETOXIFICATION 44, CHLOROPLASTIC-RELATED"/>
    <property type="match status" value="1"/>
</dbReference>
<dbReference type="AlphaFoldDB" id="A0A956NGV3"/>
<dbReference type="GO" id="GO:0015297">
    <property type="term" value="F:antiporter activity"/>
    <property type="evidence" value="ECO:0007669"/>
    <property type="project" value="InterPro"/>
</dbReference>
<evidence type="ECO:0000256" key="5">
    <source>
        <dbReference type="ARBA" id="ARBA00023136"/>
    </source>
</evidence>
<dbReference type="Pfam" id="PF01554">
    <property type="entry name" value="MatE"/>
    <property type="match status" value="2"/>
</dbReference>
<dbReference type="PANTHER" id="PTHR42893:SF46">
    <property type="entry name" value="PROTEIN DETOXIFICATION 44, CHLOROPLASTIC"/>
    <property type="match status" value="1"/>
</dbReference>
<accession>A0A956NGV3</accession>
<keyword evidence="4 6" id="KW-1133">Transmembrane helix</keyword>
<comment type="similarity">
    <text evidence="2">Belongs to the multi antimicrobial extrusion (MATE) (TC 2.A.66.1) family.</text>
</comment>
<evidence type="ECO:0000256" key="6">
    <source>
        <dbReference type="SAM" id="Phobius"/>
    </source>
</evidence>
<evidence type="ECO:0000256" key="3">
    <source>
        <dbReference type="ARBA" id="ARBA00022692"/>
    </source>
</evidence>
<feature type="transmembrane region" description="Helical" evidence="6">
    <location>
        <begin position="280"/>
        <end position="301"/>
    </location>
</feature>
<feature type="transmembrane region" description="Helical" evidence="6">
    <location>
        <begin position="160"/>
        <end position="184"/>
    </location>
</feature>
<feature type="transmembrane region" description="Helical" evidence="6">
    <location>
        <begin position="247"/>
        <end position="274"/>
    </location>
</feature>
<dbReference type="EMBL" id="JAGQHS010000233">
    <property type="protein sequence ID" value="MCA9758938.1"/>
    <property type="molecule type" value="Genomic_DNA"/>
</dbReference>
<dbReference type="NCBIfam" id="TIGR00797">
    <property type="entry name" value="matE"/>
    <property type="match status" value="1"/>
</dbReference>
<name>A0A956NGV3_UNCEI</name>
<evidence type="ECO:0000256" key="2">
    <source>
        <dbReference type="ARBA" id="ARBA00010199"/>
    </source>
</evidence>
<evidence type="ECO:0000313" key="8">
    <source>
        <dbReference type="Proteomes" id="UP000739538"/>
    </source>
</evidence>
<evidence type="ECO:0000256" key="1">
    <source>
        <dbReference type="ARBA" id="ARBA00004141"/>
    </source>
</evidence>
<organism evidence="7 8">
    <name type="scientific">Eiseniibacteriota bacterium</name>
    <dbReference type="NCBI Taxonomy" id="2212470"/>
    <lineage>
        <taxon>Bacteria</taxon>
        <taxon>Candidatus Eiseniibacteriota</taxon>
    </lineage>
</organism>
<feature type="transmembrane region" description="Helical" evidence="6">
    <location>
        <begin position="129"/>
        <end position="148"/>
    </location>
</feature>
<feature type="transmembrane region" description="Helical" evidence="6">
    <location>
        <begin position="190"/>
        <end position="215"/>
    </location>
</feature>
<protein>
    <submittedName>
        <fullName evidence="7">MATE family efflux transporter</fullName>
    </submittedName>
</protein>
<feature type="transmembrane region" description="Helical" evidence="6">
    <location>
        <begin position="89"/>
        <end position="109"/>
    </location>
</feature>
<feature type="transmembrane region" description="Helical" evidence="6">
    <location>
        <begin position="322"/>
        <end position="338"/>
    </location>
</feature>
<dbReference type="GO" id="GO:0042910">
    <property type="term" value="F:xenobiotic transmembrane transporter activity"/>
    <property type="evidence" value="ECO:0007669"/>
    <property type="project" value="InterPro"/>
</dbReference>
<dbReference type="GO" id="GO:0005886">
    <property type="term" value="C:plasma membrane"/>
    <property type="evidence" value="ECO:0007669"/>
    <property type="project" value="TreeGrafter"/>
</dbReference>